<sequence>MEFFKLKENKTTVKKEIVAGITTFMTMAYILAVNPNILSAAGMNQHGVFVATILSSVIGTVLMALLANYPFALAPGMGLNAFFAFTVVLTWGYSWQFALAAVFVEGIIFILLTLCNVREALFNAIPGCMKASVSAGIGLFIAFLGFKGAGVVVADPSTFLTLGNMLQPQTVLCMVGILLIVILMKRNIKGAMLIGIIVTWLLGVGAELIGWYQVDVEAGVYSLIPNFTSGQSLFGGLSEVAFKFPSMNEIFGSAESLFTFIVVMFSFLFVDLFDTLGTLMGVAEKADYLDEKGQLPKIKEAFFADAIATTTGALLGTSTVTTYVESAAGVMEGGRTGLTALTTAGCFILSLFLAPIFMAIPSFATAPALVVVGVLMIGSIVKVDFDDITEALPAFLTVAMMTFTASISEGIIFGGIAYVVVKFFTGKKKDISVMMYVLAALFVAKLVLSSAIH</sequence>
<reference evidence="1" key="1">
    <citation type="submission" date="2017-10" db="EMBL/GenBank/DDBJ databases">
        <title>Genome sequence of cellulolytic Lachnospiraceae bacterium XHS1971 isolated from hotspring sediment.</title>
        <authorList>
            <person name="Vasudevan G."/>
            <person name="Joshi A.J."/>
            <person name="Hivarkar S."/>
            <person name="Lanjekar V.B."/>
            <person name="Dhakephalkar P.K."/>
            <person name="Dagar S."/>
        </authorList>
    </citation>
    <scope>NUCLEOTIDE SEQUENCE</scope>
    <source>
        <strain evidence="1">XHS1971</strain>
    </source>
</reference>
<proteinExistence type="predicted"/>
<accession>A0AC61DEK2</accession>
<evidence type="ECO:0000313" key="1">
    <source>
        <dbReference type="EMBL" id="PHV71589.1"/>
    </source>
</evidence>
<comment type="caution">
    <text evidence="1">The sequence shown here is derived from an EMBL/GenBank/DDBJ whole genome shotgun (WGS) entry which is preliminary data.</text>
</comment>
<protein>
    <submittedName>
        <fullName evidence="1">Guanine permease</fullName>
    </submittedName>
</protein>
<organism evidence="1 2">
    <name type="scientific">Sporanaerobium hydrogeniformans</name>
    <dbReference type="NCBI Taxonomy" id="3072179"/>
    <lineage>
        <taxon>Bacteria</taxon>
        <taxon>Bacillati</taxon>
        <taxon>Bacillota</taxon>
        <taxon>Clostridia</taxon>
        <taxon>Lachnospirales</taxon>
        <taxon>Lachnospiraceae</taxon>
        <taxon>Sporanaerobium</taxon>
    </lineage>
</organism>
<dbReference type="EMBL" id="PEDL01000002">
    <property type="protein sequence ID" value="PHV71589.1"/>
    <property type="molecule type" value="Genomic_DNA"/>
</dbReference>
<name>A0AC61DEK2_9FIRM</name>
<keyword evidence="2" id="KW-1185">Reference proteome</keyword>
<gene>
    <name evidence="1" type="ORF">CS063_03225</name>
</gene>
<evidence type="ECO:0000313" key="2">
    <source>
        <dbReference type="Proteomes" id="UP000224460"/>
    </source>
</evidence>
<dbReference type="Proteomes" id="UP000224460">
    <property type="component" value="Unassembled WGS sequence"/>
</dbReference>